<dbReference type="InterPro" id="IPR036102">
    <property type="entry name" value="OsmC/Ohrsf"/>
</dbReference>
<reference evidence="2" key="1">
    <citation type="journal article" date="2019" name="Int. J. Syst. Evol. Microbiol.">
        <title>The Global Catalogue of Microorganisms (GCM) 10K type strain sequencing project: providing services to taxonomists for standard genome sequencing and annotation.</title>
        <authorList>
            <consortium name="The Broad Institute Genomics Platform"/>
            <consortium name="The Broad Institute Genome Sequencing Center for Infectious Disease"/>
            <person name="Wu L."/>
            <person name="Ma J."/>
        </authorList>
    </citation>
    <scope>NUCLEOTIDE SEQUENCE [LARGE SCALE GENOMIC DNA]</scope>
    <source>
        <strain evidence="2">KCTC 42107</strain>
    </source>
</reference>
<dbReference type="Proteomes" id="UP001597480">
    <property type="component" value="Unassembled WGS sequence"/>
</dbReference>
<name>A0ABW5NWN3_9FLAO</name>
<evidence type="ECO:0000313" key="2">
    <source>
        <dbReference type="Proteomes" id="UP001597480"/>
    </source>
</evidence>
<sequence>MKAHYYNTIINWTGNKGKGTETYKAYTRDHTIEVKGKPTIEGSSDPAFLGDATRYNPEELLLASLSSCHMLWYLHLCAEAGIIVTAYTDNAQGTMTETPDGSGHFTSVTLNPVVTVKETPMIEKANELHHKANKMCFIANSCNFPVYHKPLCKKDI</sequence>
<organism evidence="1 2">
    <name type="scientific">Flavobacterium suzhouense</name>
    <dbReference type="NCBI Taxonomy" id="1529638"/>
    <lineage>
        <taxon>Bacteria</taxon>
        <taxon>Pseudomonadati</taxon>
        <taxon>Bacteroidota</taxon>
        <taxon>Flavobacteriia</taxon>
        <taxon>Flavobacteriales</taxon>
        <taxon>Flavobacteriaceae</taxon>
        <taxon>Flavobacterium</taxon>
    </lineage>
</organism>
<dbReference type="SUPFAM" id="SSF82784">
    <property type="entry name" value="OsmC-like"/>
    <property type="match status" value="1"/>
</dbReference>
<accession>A0ABW5NWN3</accession>
<dbReference type="InterPro" id="IPR015946">
    <property type="entry name" value="KH_dom-like_a/b"/>
</dbReference>
<dbReference type="RefSeq" id="WP_379820924.1">
    <property type="nucleotide sequence ID" value="NZ_JBHUMD010000024.1"/>
</dbReference>
<dbReference type="Pfam" id="PF02566">
    <property type="entry name" value="OsmC"/>
    <property type="match status" value="1"/>
</dbReference>
<dbReference type="PANTHER" id="PTHR42830:SF2">
    <property type="entry name" value="OSMC_OHR FAMILY PROTEIN"/>
    <property type="match status" value="1"/>
</dbReference>
<keyword evidence="2" id="KW-1185">Reference proteome</keyword>
<dbReference type="InterPro" id="IPR052707">
    <property type="entry name" value="OsmC_Ohr_Peroxiredoxin"/>
</dbReference>
<proteinExistence type="predicted"/>
<dbReference type="Gene3D" id="3.30.300.20">
    <property type="match status" value="1"/>
</dbReference>
<gene>
    <name evidence="1" type="ORF">ACFSR3_10515</name>
</gene>
<dbReference type="InterPro" id="IPR003718">
    <property type="entry name" value="OsmC/Ohr_fam"/>
</dbReference>
<comment type="caution">
    <text evidence="1">The sequence shown here is derived from an EMBL/GenBank/DDBJ whole genome shotgun (WGS) entry which is preliminary data.</text>
</comment>
<evidence type="ECO:0000313" key="1">
    <source>
        <dbReference type="EMBL" id="MFD2602489.1"/>
    </source>
</evidence>
<dbReference type="PANTHER" id="PTHR42830">
    <property type="entry name" value="OSMOTICALLY INDUCIBLE FAMILY PROTEIN"/>
    <property type="match status" value="1"/>
</dbReference>
<dbReference type="EMBL" id="JBHUMD010000024">
    <property type="protein sequence ID" value="MFD2602489.1"/>
    <property type="molecule type" value="Genomic_DNA"/>
</dbReference>
<protein>
    <submittedName>
        <fullName evidence="1">OsmC family protein</fullName>
    </submittedName>
</protein>